<dbReference type="Pfam" id="PF01541">
    <property type="entry name" value="GIY-YIG"/>
    <property type="match status" value="1"/>
</dbReference>
<evidence type="ECO:0000256" key="2">
    <source>
        <dbReference type="ARBA" id="ARBA00026073"/>
    </source>
</evidence>
<gene>
    <name evidence="4" type="ORF">GXP67_32485</name>
</gene>
<dbReference type="CDD" id="cd06127">
    <property type="entry name" value="DEDDh"/>
    <property type="match status" value="1"/>
</dbReference>
<dbReference type="GO" id="GO:0045004">
    <property type="term" value="P:DNA replication proofreading"/>
    <property type="evidence" value="ECO:0007669"/>
    <property type="project" value="TreeGrafter"/>
</dbReference>
<dbReference type="GO" id="GO:0005829">
    <property type="term" value="C:cytosol"/>
    <property type="evidence" value="ECO:0007669"/>
    <property type="project" value="TreeGrafter"/>
</dbReference>
<proteinExistence type="predicted"/>
<evidence type="ECO:0000313" key="5">
    <source>
        <dbReference type="Proteomes" id="UP000480178"/>
    </source>
</evidence>
<dbReference type="AlphaFoldDB" id="A0A6C0GSQ3"/>
<dbReference type="GO" id="GO:0003677">
    <property type="term" value="F:DNA binding"/>
    <property type="evidence" value="ECO:0007669"/>
    <property type="project" value="InterPro"/>
</dbReference>
<dbReference type="InterPro" id="IPR036397">
    <property type="entry name" value="RNaseH_sf"/>
</dbReference>
<dbReference type="InterPro" id="IPR013520">
    <property type="entry name" value="Ribonucl_H"/>
</dbReference>
<dbReference type="SMART" id="SM00479">
    <property type="entry name" value="EXOIII"/>
    <property type="match status" value="1"/>
</dbReference>
<evidence type="ECO:0000259" key="3">
    <source>
        <dbReference type="PROSITE" id="PS50164"/>
    </source>
</evidence>
<dbReference type="CDD" id="cd10434">
    <property type="entry name" value="GIY-YIG_UvrC_Cho"/>
    <property type="match status" value="1"/>
</dbReference>
<dbReference type="PANTHER" id="PTHR30231:SF37">
    <property type="entry name" value="EXODEOXYRIBONUCLEASE 10"/>
    <property type="match status" value="1"/>
</dbReference>
<dbReference type="InterPro" id="IPR012337">
    <property type="entry name" value="RNaseH-like_sf"/>
</dbReference>
<sequence length="464" mass="53040">MYAIVDIETTGGRPSDDRITEIAIVLHDGSKVTGTYSTLVNPGRPIPYEITRLTGISDDMVREAPRFYEVARKIVELTDGKVFVAHNVRFDYSFLKSEFHSLGFNYQRKTLCTVRLSRKLIPGLPSYSLGKLCNSLQIPLNNRHRALGDAEATSKLFDKILRLDKPEEFTHLIDGEIRSQTLPPQISASQVMALPEEAGVYYFHDERGNVIYVGKSKNIRKRIMSHFAMDYKSRKSIEFKNSITDITYEVTGSELVALLLESDEIKRILPKYNSAQKRTGEFYGIYQQIDKNGYVNLYAQHIKHTNEEALVLLPSAMKAQNFLYRKVATFTLCLKMCNLHKIKGPCFDYQLKRCQGACIGKELPEIYNARVQEAIDSFSFQQENFVIIGKGRTQRENSVICVEKGVYKGFGYFDASGDGLSIEQVRKFVKPYAHNRDIQKIICGYLRKNQEDKLIRYATSTEVY</sequence>
<comment type="function">
    <text evidence="1">DNA polymerase III is a complex, multichain enzyme responsible for most of the replicative synthesis in bacteria. The epsilon subunit contain the editing function and is a proofreading 3'-5' exonuclease.</text>
</comment>
<dbReference type="FunFam" id="3.30.420.10:FF:000045">
    <property type="entry name" value="3'-5' exonuclease DinG"/>
    <property type="match status" value="1"/>
</dbReference>
<dbReference type="NCBIfam" id="TIGR00573">
    <property type="entry name" value="dnaq"/>
    <property type="match status" value="1"/>
</dbReference>
<dbReference type="Proteomes" id="UP000480178">
    <property type="component" value="Chromosome"/>
</dbReference>
<dbReference type="PANTHER" id="PTHR30231">
    <property type="entry name" value="DNA POLYMERASE III SUBUNIT EPSILON"/>
    <property type="match status" value="1"/>
</dbReference>
<organism evidence="4 5">
    <name type="scientific">Rhodocytophaga rosea</name>
    <dbReference type="NCBI Taxonomy" id="2704465"/>
    <lineage>
        <taxon>Bacteria</taxon>
        <taxon>Pseudomonadati</taxon>
        <taxon>Bacteroidota</taxon>
        <taxon>Cytophagia</taxon>
        <taxon>Cytophagales</taxon>
        <taxon>Rhodocytophagaceae</taxon>
        <taxon>Rhodocytophaga</taxon>
    </lineage>
</organism>
<dbReference type="RefSeq" id="WP_162446979.1">
    <property type="nucleotide sequence ID" value="NZ_CP048222.1"/>
</dbReference>
<keyword evidence="5" id="KW-1185">Reference proteome</keyword>
<feature type="domain" description="GIY-YIG" evidence="3">
    <location>
        <begin position="196"/>
        <end position="274"/>
    </location>
</feature>
<evidence type="ECO:0000256" key="1">
    <source>
        <dbReference type="ARBA" id="ARBA00025483"/>
    </source>
</evidence>
<dbReference type="SUPFAM" id="SSF82771">
    <property type="entry name" value="GIY-YIG endonuclease"/>
    <property type="match status" value="1"/>
</dbReference>
<dbReference type="Gene3D" id="3.40.1440.10">
    <property type="entry name" value="GIY-YIG endonuclease"/>
    <property type="match status" value="1"/>
</dbReference>
<protein>
    <submittedName>
        <fullName evidence="4">GIY-YIG nuclease family protein</fullName>
    </submittedName>
</protein>
<dbReference type="GO" id="GO:0006289">
    <property type="term" value="P:nucleotide-excision repair"/>
    <property type="evidence" value="ECO:0007669"/>
    <property type="project" value="InterPro"/>
</dbReference>
<reference evidence="4 5" key="1">
    <citation type="submission" date="2020-01" db="EMBL/GenBank/DDBJ databases">
        <authorList>
            <person name="Kim M.K."/>
        </authorList>
    </citation>
    <scope>NUCLEOTIDE SEQUENCE [LARGE SCALE GENOMIC DNA]</scope>
    <source>
        <strain evidence="4 5">172606-1</strain>
    </source>
</reference>
<dbReference type="KEGG" id="rhoz:GXP67_32485"/>
<evidence type="ECO:0000313" key="4">
    <source>
        <dbReference type="EMBL" id="QHT71036.1"/>
    </source>
</evidence>
<dbReference type="InterPro" id="IPR000305">
    <property type="entry name" value="GIY-YIG_endonuc"/>
</dbReference>
<dbReference type="SUPFAM" id="SSF53098">
    <property type="entry name" value="Ribonuclease H-like"/>
    <property type="match status" value="1"/>
</dbReference>
<dbReference type="PROSITE" id="PS50164">
    <property type="entry name" value="GIY_YIG"/>
    <property type="match status" value="1"/>
</dbReference>
<dbReference type="EMBL" id="CP048222">
    <property type="protein sequence ID" value="QHT71036.1"/>
    <property type="molecule type" value="Genomic_DNA"/>
</dbReference>
<comment type="subunit">
    <text evidence="2">DNA polymerase III contains a core (composed of alpha, epsilon and theta chains) that associates with a tau subunit. This core dimerizes to form the POLIII' complex. PolIII' associates with the gamma complex (composed of gamma, delta, delta', psi and chi chains) and with the beta chain to form the complete DNA polymerase III complex.</text>
</comment>
<dbReference type="GO" id="GO:0003887">
    <property type="term" value="F:DNA-directed DNA polymerase activity"/>
    <property type="evidence" value="ECO:0007669"/>
    <property type="project" value="InterPro"/>
</dbReference>
<dbReference type="GO" id="GO:0008408">
    <property type="term" value="F:3'-5' exonuclease activity"/>
    <property type="evidence" value="ECO:0007669"/>
    <property type="project" value="TreeGrafter"/>
</dbReference>
<name>A0A6C0GSQ3_9BACT</name>
<dbReference type="InterPro" id="IPR047296">
    <property type="entry name" value="GIY-YIG_UvrC_Cho"/>
</dbReference>
<dbReference type="SMART" id="SM00465">
    <property type="entry name" value="GIYc"/>
    <property type="match status" value="1"/>
</dbReference>
<dbReference type="Pfam" id="PF00929">
    <property type="entry name" value="RNase_T"/>
    <property type="match status" value="1"/>
</dbReference>
<dbReference type="InterPro" id="IPR006054">
    <property type="entry name" value="DnaQ"/>
</dbReference>
<accession>A0A6C0GSQ3</accession>
<dbReference type="InterPro" id="IPR035901">
    <property type="entry name" value="GIY-YIG_endonuc_sf"/>
</dbReference>
<dbReference type="Gene3D" id="3.30.420.10">
    <property type="entry name" value="Ribonuclease H-like superfamily/Ribonuclease H"/>
    <property type="match status" value="1"/>
</dbReference>